<dbReference type="Pfam" id="PF13516">
    <property type="entry name" value="LRR_6"/>
    <property type="match status" value="3"/>
</dbReference>
<gene>
    <name evidence="3" type="primary">LOC107264886</name>
</gene>
<accession>A0AAJ7VYK9</accession>
<dbReference type="SUPFAM" id="SSF52047">
    <property type="entry name" value="RNI-like"/>
    <property type="match status" value="1"/>
</dbReference>
<dbReference type="AlphaFoldDB" id="A0AAJ7VYK9"/>
<feature type="compositionally biased region" description="Basic and acidic residues" evidence="1">
    <location>
        <begin position="16"/>
        <end position="27"/>
    </location>
</feature>
<dbReference type="GeneID" id="107264886"/>
<organism evidence="2 3">
    <name type="scientific">Cephus cinctus</name>
    <name type="common">Wheat stem sawfly</name>
    <dbReference type="NCBI Taxonomy" id="211228"/>
    <lineage>
        <taxon>Eukaryota</taxon>
        <taxon>Metazoa</taxon>
        <taxon>Ecdysozoa</taxon>
        <taxon>Arthropoda</taxon>
        <taxon>Hexapoda</taxon>
        <taxon>Insecta</taxon>
        <taxon>Pterygota</taxon>
        <taxon>Neoptera</taxon>
        <taxon>Endopterygota</taxon>
        <taxon>Hymenoptera</taxon>
        <taxon>Cephoidea</taxon>
        <taxon>Cephidae</taxon>
        <taxon>Cephus</taxon>
    </lineage>
</organism>
<evidence type="ECO:0000256" key="1">
    <source>
        <dbReference type="SAM" id="MobiDB-lite"/>
    </source>
</evidence>
<name>A0AAJ7VYK9_CEPCN</name>
<feature type="region of interest" description="Disordered" evidence="1">
    <location>
        <begin position="590"/>
        <end position="612"/>
    </location>
</feature>
<feature type="compositionally biased region" description="Basic residues" evidence="1">
    <location>
        <begin position="600"/>
        <end position="610"/>
    </location>
</feature>
<keyword evidence="2" id="KW-1185">Reference proteome</keyword>
<dbReference type="InterPro" id="IPR052394">
    <property type="entry name" value="LRR-containing"/>
</dbReference>
<reference evidence="3" key="1">
    <citation type="submission" date="2025-08" db="UniProtKB">
        <authorList>
            <consortium name="RefSeq"/>
        </authorList>
    </citation>
    <scope>IDENTIFICATION</scope>
</reference>
<dbReference type="Proteomes" id="UP000694920">
    <property type="component" value="Unplaced"/>
</dbReference>
<proteinExistence type="predicted"/>
<dbReference type="PANTHER" id="PTHR24114:SF2">
    <property type="entry name" value="F-BOX DOMAIN-CONTAINING PROTEIN-RELATED"/>
    <property type="match status" value="1"/>
</dbReference>
<dbReference type="PANTHER" id="PTHR24114">
    <property type="entry name" value="LEUCINE RICH REPEAT FAMILY PROTEIN"/>
    <property type="match status" value="1"/>
</dbReference>
<dbReference type="Gene3D" id="3.80.10.10">
    <property type="entry name" value="Ribonuclease Inhibitor"/>
    <property type="match status" value="1"/>
</dbReference>
<feature type="region of interest" description="Disordered" evidence="1">
    <location>
        <begin position="631"/>
        <end position="650"/>
    </location>
</feature>
<dbReference type="InterPro" id="IPR032675">
    <property type="entry name" value="LRR_dom_sf"/>
</dbReference>
<dbReference type="KEGG" id="ccin:107264886"/>
<dbReference type="InterPro" id="IPR001611">
    <property type="entry name" value="Leu-rich_rpt"/>
</dbReference>
<feature type="compositionally biased region" description="Acidic residues" evidence="1">
    <location>
        <begin position="28"/>
        <end position="47"/>
    </location>
</feature>
<feature type="compositionally biased region" description="Acidic residues" evidence="1">
    <location>
        <begin position="639"/>
        <end position="650"/>
    </location>
</feature>
<evidence type="ECO:0000313" key="3">
    <source>
        <dbReference type="RefSeq" id="XP_024937881.1"/>
    </source>
</evidence>
<sequence>MDEQGDLRTRTSGLRVRWEESEERFEQVEEEDEEEDKGEDEEEDEEDKQPRKESHVEDFIDYVSVYTEQRVTEAVEKEREKRERLRRLIGINTRKDEDSISVDTIVTLTDEILGKHDESSEASTYLCLKDIDISDSQLKLLNLFNIYPAPEDPGLADGFWTLYPRSRAYKDDGIQKFIDLTKTMQLKLIQCMLEMLRTDKINLRYYGVDAKTLKAICHSIRNNTSVQALDLKDNYLPPDACSHLSELYQENNILSSLSLSGCRIGPQGAKRLQNGISTAMALHELDLSRCALGDEGLGIAAPAIYFNPVLLTVNLADNELGEESGKILQTLLAQTDSLTCLDLSWNSLFNKEASRPLFAGLSRNRTLTDVNLSWNALGMESLPFLCPFLVLTPNLLHFNLNGNKFNEVAAVELGKSLSKNVGMETLCLGNNPLKALGALTLVQALTPEQSPESKMRYLNLENVWANKDILPELEKIQNDRSWLTVELGGILSNYKIIGPDAKKILLKRANFEALMPKKKKLRKNFGHFILSLEDKLNAKNKFKELVKAFKIKLSESLVNEICNAFATSKTVVDQGALKAYYLEAYPDTTPPPPVMEKTKPKGKSKKRKAVKEKIKDVIKARKTVSIAAYHDKELKNESSDGEDIVDYENA</sequence>
<evidence type="ECO:0000313" key="2">
    <source>
        <dbReference type="Proteomes" id="UP000694920"/>
    </source>
</evidence>
<protein>
    <submittedName>
        <fullName evidence="3">Uncharacterized protein LOC107264886</fullName>
    </submittedName>
</protein>
<feature type="region of interest" description="Disordered" evidence="1">
    <location>
        <begin position="1"/>
        <end position="54"/>
    </location>
</feature>
<dbReference type="RefSeq" id="XP_024937881.1">
    <property type="nucleotide sequence ID" value="XM_025082113.1"/>
</dbReference>
<dbReference type="SMART" id="SM00368">
    <property type="entry name" value="LRR_RI"/>
    <property type="match status" value="6"/>
</dbReference>